<protein>
    <submittedName>
        <fullName evidence="2">Uncharacterized protein</fullName>
    </submittedName>
</protein>
<dbReference type="PANTHER" id="PTHR35367">
    <property type="entry name" value="RRM DOMAIN-CONTAINING PROTEIN"/>
    <property type="match status" value="1"/>
</dbReference>
<sequence>MMENKYPNELFCYINRYNINEIIENGEEKYVNEYDEDKNMSINHMNENDGICEYEIPFLLDYVDDSNKEDSEKNSLKSYLDDGASTILSKPDELENYNKQNENEFDENNNNKNNKIDQLKEKINIIIIPNKGVINNFEEILSMANRNDKNIEKKLNDRFYQICCKSIADINTHNLNKIKDLKKKKNNKGSLNIEHIDYGDIFLTIHDTLKSNNKIKGNNKTNLLHDSSYEIKKKTRRGTNIYKNPFHHRGSYLTSYENQKDIIYLNNLNNIMMDKYSNCSDSRKKEYSHFNSQEFSYDKYSMKDRMFLKNLYMKQNRLRDKRGKYHKLGDYQNIENYRKTGEHSFDCMNMSDIMHSNKMSHVNIMDHMIYKDNNNMSKLVDTINSREKDVKNYDDNFESYNNFFKNNNDEQHICLEYDDTYNLKDTVKNIIVEEEQCDKGVACICDKNEDVDDLFVSKKTNYSSNKKREDYEKVFLEDNLHLKQTPSKRTKINIIPDYYDNNRSNKSYKENEEDALFEVCGSLKNDDILYKDNKLNVINEDNIKEEDDKESVVHLDNDEDKKEEMYKDVYPNVLSCEKETIRRNEKYNKSLNSTSSFEKIDNPSEINVESKEDTEYFDLLIKKYEDTKINVYDNESLLLDLSNELREEMAKGDSNKNVNKVEDNDNKKENICHDNIMEDICHNNNVEDMYRNNNVEDEEVYMDKHEMDLNNEEVDKENEYDENILSDNIIYNENNSFGNNKNSFFNNTSPLKTEIINEEENSLNEMKEDINEYVEMENKLDTEKIKDSEKIGGKIEVDNKMISPINRHNFYLTILEGMNKNFPRQWNKNNITLSKNQGQIYKGRKEKKRKRSYRNDEKLLDHSILNDINISDKMDERNELLESIKSNSTINNVLEIIKYDNRKKIKKNDTNKEIIKYDNFTSKYNNKSNDIQLNGGIYINKFKLSLDMPINKLAVSSNLGPPSSIGSTEIQPIQKVVYIDKGEKINIIINMSKTYEKGDFFYIPRFSNFQIINDSRCDCVLYVCPLI</sequence>
<evidence type="ECO:0000256" key="1">
    <source>
        <dbReference type="SAM" id="Coils"/>
    </source>
</evidence>
<gene>
    <name evidence="2" type="ORF">PFTANZ_02972</name>
</gene>
<keyword evidence="1" id="KW-0175">Coiled coil</keyword>
<dbReference type="eggNOG" id="ENOG502SCIM">
    <property type="taxonomic scope" value="Eukaryota"/>
</dbReference>
<reference evidence="2 3" key="1">
    <citation type="submission" date="2013-02" db="EMBL/GenBank/DDBJ databases">
        <title>The Genome Annotation of Plasmodium falciparum Tanzania (2000708).</title>
        <authorList>
            <consortium name="The Broad Institute Genome Sequencing Platform"/>
            <consortium name="The Broad Institute Genome Sequencing Center for Infectious Disease"/>
            <person name="Neafsey D."/>
            <person name="Hoffman S."/>
            <person name="Volkman S."/>
            <person name="Rosenthal P."/>
            <person name="Walker B."/>
            <person name="Young S.K."/>
            <person name="Zeng Q."/>
            <person name="Gargeya S."/>
            <person name="Fitzgerald M."/>
            <person name="Haas B."/>
            <person name="Abouelleil A."/>
            <person name="Allen A.W."/>
            <person name="Alvarado L."/>
            <person name="Arachchi H.M."/>
            <person name="Berlin A.M."/>
            <person name="Chapman S.B."/>
            <person name="Gainer-Dewar J."/>
            <person name="Goldberg J."/>
            <person name="Griggs A."/>
            <person name="Gujja S."/>
            <person name="Hansen M."/>
            <person name="Howarth C."/>
            <person name="Imamovic A."/>
            <person name="Ireland A."/>
            <person name="Larimer J."/>
            <person name="McCowan C."/>
            <person name="Murphy C."/>
            <person name="Pearson M."/>
            <person name="Poon T.W."/>
            <person name="Priest M."/>
            <person name="Roberts A."/>
            <person name="Saif S."/>
            <person name="Shea T."/>
            <person name="Sisk P."/>
            <person name="Sykes S."/>
            <person name="Wortman J."/>
            <person name="Nusbaum C."/>
            <person name="Birren B."/>
        </authorList>
    </citation>
    <scope>NUCLEOTIDE SEQUENCE [LARGE SCALE GENOMIC DNA]</scope>
    <source>
        <strain evidence="3">Tanzania (2000708)</strain>
    </source>
</reference>
<name>A0A024W6L6_PLAFA</name>
<dbReference type="AlphaFoldDB" id="A0A024W6L6"/>
<dbReference type="EMBL" id="KI926418">
    <property type="protein sequence ID" value="ETW36327.1"/>
    <property type="molecule type" value="Genomic_DNA"/>
</dbReference>
<reference evidence="2 3" key="2">
    <citation type="submission" date="2013-02" db="EMBL/GenBank/DDBJ databases">
        <title>The Genome Sequence of Plasmodium falciparum Tanzania (2000708).</title>
        <authorList>
            <consortium name="The Broad Institute Genome Sequencing Platform"/>
            <consortium name="The Broad Institute Genome Sequencing Center for Infectious Disease"/>
            <person name="Neafsey D."/>
            <person name="Cheeseman I."/>
            <person name="Volkman S."/>
            <person name="Adams J."/>
            <person name="Walker B."/>
            <person name="Young S.K."/>
            <person name="Zeng Q."/>
            <person name="Gargeya S."/>
            <person name="Fitzgerald M."/>
            <person name="Haas B."/>
            <person name="Abouelleil A."/>
            <person name="Alvarado L."/>
            <person name="Arachchi H.M."/>
            <person name="Berlin A.M."/>
            <person name="Chapman S.B."/>
            <person name="Dewar J."/>
            <person name="Goldberg J."/>
            <person name="Griggs A."/>
            <person name="Gujja S."/>
            <person name="Hansen M."/>
            <person name="Howarth C."/>
            <person name="Imamovic A."/>
            <person name="Larimer J."/>
            <person name="McCowan C."/>
            <person name="Murphy C."/>
            <person name="Neiman D."/>
            <person name="Pearson M."/>
            <person name="Priest M."/>
            <person name="Roberts A."/>
            <person name="Saif S."/>
            <person name="Shea T."/>
            <person name="Sisk P."/>
            <person name="Sykes S."/>
            <person name="Wortman J."/>
            <person name="Nusbaum C."/>
            <person name="Birren B."/>
        </authorList>
    </citation>
    <scope>NUCLEOTIDE SEQUENCE [LARGE SCALE GENOMIC DNA]</scope>
    <source>
        <strain evidence="3">Tanzania (2000708)</strain>
    </source>
</reference>
<feature type="coiled-coil region" evidence="1">
    <location>
        <begin position="756"/>
        <end position="786"/>
    </location>
</feature>
<dbReference type="PANTHER" id="PTHR35367:SF2">
    <property type="entry name" value="PROTEIN, PUTATIVE-RELATED"/>
    <property type="match status" value="1"/>
</dbReference>
<dbReference type="Proteomes" id="UP000030708">
    <property type="component" value="Unassembled WGS sequence"/>
</dbReference>
<evidence type="ECO:0000313" key="2">
    <source>
        <dbReference type="EMBL" id="ETW36327.1"/>
    </source>
</evidence>
<feature type="coiled-coil region" evidence="1">
    <location>
        <begin position="94"/>
        <end position="122"/>
    </location>
</feature>
<evidence type="ECO:0000313" key="3">
    <source>
        <dbReference type="Proteomes" id="UP000030708"/>
    </source>
</evidence>
<proteinExistence type="predicted"/>
<accession>A0A024W6L6</accession>
<dbReference type="OrthoDB" id="387428at2759"/>
<organism evidence="2 3">
    <name type="scientific">Plasmodium falciparum Tanzania</name>
    <name type="common">2000708</name>
    <dbReference type="NCBI Taxonomy" id="1036725"/>
    <lineage>
        <taxon>Eukaryota</taxon>
        <taxon>Sar</taxon>
        <taxon>Alveolata</taxon>
        <taxon>Apicomplexa</taxon>
        <taxon>Aconoidasida</taxon>
        <taxon>Haemosporida</taxon>
        <taxon>Plasmodiidae</taxon>
        <taxon>Plasmodium</taxon>
        <taxon>Plasmodium (Laverania)</taxon>
    </lineage>
</organism>